<keyword evidence="1" id="KW-0472">Membrane</keyword>
<reference evidence="2" key="1">
    <citation type="submission" date="2022-10" db="EMBL/GenBank/DDBJ databases">
        <title>The complete genomes of actinobacterial strains from the NBC collection.</title>
        <authorList>
            <person name="Joergensen T.S."/>
            <person name="Alvarez Arevalo M."/>
            <person name="Sterndorff E.B."/>
            <person name="Faurdal D."/>
            <person name="Vuksanovic O."/>
            <person name="Mourched A.-S."/>
            <person name="Charusanti P."/>
            <person name="Shaw S."/>
            <person name="Blin K."/>
            <person name="Weber T."/>
        </authorList>
    </citation>
    <scope>NUCLEOTIDE SEQUENCE</scope>
    <source>
        <strain evidence="2">NBC_01482</strain>
    </source>
</reference>
<keyword evidence="3" id="KW-1185">Reference proteome</keyword>
<keyword evidence="1" id="KW-0812">Transmembrane</keyword>
<dbReference type="Proteomes" id="UP001432062">
    <property type="component" value="Chromosome"/>
</dbReference>
<sequence length="194" mass="21420">MAAVTRAQVVFDIEINPDWTPTLATAPTELVLTEPMPGLCSEHGITASETRSFAVNSSGPLSELPTPRAMLRSMKPGRRDPVLARVRFDCPACEFCLHEVRRFRRIALLALLAIPLTIAVVLIARALELEPLYLPLAFVIVPGCMPIALLVVMLSWSRSRYFADVWMNETADQLIVSAHPDFVAAVEQNRAGNR</sequence>
<dbReference type="RefSeq" id="WP_327096403.1">
    <property type="nucleotide sequence ID" value="NZ_CP109149.1"/>
</dbReference>
<feature type="transmembrane region" description="Helical" evidence="1">
    <location>
        <begin position="106"/>
        <end position="127"/>
    </location>
</feature>
<feature type="transmembrane region" description="Helical" evidence="1">
    <location>
        <begin position="133"/>
        <end position="156"/>
    </location>
</feature>
<organism evidence="2 3">
    <name type="scientific">Nocardia vinacea</name>
    <dbReference type="NCBI Taxonomy" id="96468"/>
    <lineage>
        <taxon>Bacteria</taxon>
        <taxon>Bacillati</taxon>
        <taxon>Actinomycetota</taxon>
        <taxon>Actinomycetes</taxon>
        <taxon>Mycobacteriales</taxon>
        <taxon>Nocardiaceae</taxon>
        <taxon>Nocardia</taxon>
    </lineage>
</organism>
<evidence type="ECO:0000256" key="1">
    <source>
        <dbReference type="SAM" id="Phobius"/>
    </source>
</evidence>
<accession>A0ABZ1YMT0</accession>
<evidence type="ECO:0000313" key="3">
    <source>
        <dbReference type="Proteomes" id="UP001432062"/>
    </source>
</evidence>
<proteinExistence type="predicted"/>
<evidence type="ECO:0000313" key="2">
    <source>
        <dbReference type="EMBL" id="WUV43222.1"/>
    </source>
</evidence>
<name>A0ABZ1YMT0_9NOCA</name>
<keyword evidence="1" id="KW-1133">Transmembrane helix</keyword>
<dbReference type="EMBL" id="CP109441">
    <property type="protein sequence ID" value="WUV43222.1"/>
    <property type="molecule type" value="Genomic_DNA"/>
</dbReference>
<gene>
    <name evidence="2" type="ORF">OG563_28820</name>
</gene>
<protein>
    <submittedName>
        <fullName evidence="2">Uncharacterized protein</fullName>
    </submittedName>
</protein>